<keyword evidence="4" id="KW-1185">Reference proteome</keyword>
<protein>
    <recommendedName>
        <fullName evidence="2">Trypsin-co-occurring domain-containing protein</fullName>
    </recommendedName>
</protein>
<dbReference type="RefSeq" id="WP_052439259.1">
    <property type="nucleotide sequence ID" value="NZ_BBPN01000040.1"/>
</dbReference>
<feature type="region of interest" description="Disordered" evidence="1">
    <location>
        <begin position="139"/>
        <end position="182"/>
    </location>
</feature>
<accession>A0A1H7G260</accession>
<dbReference type="EMBL" id="FOAZ01000001">
    <property type="protein sequence ID" value="SEK32269.1"/>
    <property type="molecule type" value="Genomic_DNA"/>
</dbReference>
<dbReference type="STRING" id="235985.SAMN05414137_101506"/>
<evidence type="ECO:0000256" key="1">
    <source>
        <dbReference type="SAM" id="MobiDB-lite"/>
    </source>
</evidence>
<organism evidence="3 4">
    <name type="scientific">Streptacidiphilus jiangxiensis</name>
    <dbReference type="NCBI Taxonomy" id="235985"/>
    <lineage>
        <taxon>Bacteria</taxon>
        <taxon>Bacillati</taxon>
        <taxon>Actinomycetota</taxon>
        <taxon>Actinomycetes</taxon>
        <taxon>Kitasatosporales</taxon>
        <taxon>Streptomycetaceae</taxon>
        <taxon>Streptacidiphilus</taxon>
    </lineage>
</organism>
<dbReference type="InterPro" id="IPR045794">
    <property type="entry name" value="Trypco1"/>
</dbReference>
<feature type="domain" description="Trypsin-co-occurring" evidence="2">
    <location>
        <begin position="7"/>
        <end position="133"/>
    </location>
</feature>
<reference evidence="4" key="1">
    <citation type="submission" date="2016-10" db="EMBL/GenBank/DDBJ databases">
        <authorList>
            <person name="Varghese N."/>
        </authorList>
    </citation>
    <scope>NUCLEOTIDE SEQUENCE [LARGE SCALE GENOMIC DNA]</scope>
    <source>
        <strain evidence="4">DSM 45096 / BCRC 16803 / CGMCC 4.1857 / CIP 109030 / JCM 12277 / KCTC 19219 / NBRC 100920 / 33214</strain>
    </source>
</reference>
<feature type="compositionally biased region" description="Gly residues" evidence="1">
    <location>
        <begin position="24"/>
        <end position="44"/>
    </location>
</feature>
<feature type="compositionally biased region" description="Basic and acidic residues" evidence="1">
    <location>
        <begin position="47"/>
        <end position="59"/>
    </location>
</feature>
<gene>
    <name evidence="3" type="ORF">SAMN05414137_101506</name>
</gene>
<dbReference type="AlphaFoldDB" id="A0A1H7G260"/>
<feature type="region of interest" description="Disordered" evidence="1">
    <location>
        <begin position="19"/>
        <end position="65"/>
    </location>
</feature>
<feature type="compositionally biased region" description="Low complexity" evidence="1">
    <location>
        <begin position="139"/>
        <end position="155"/>
    </location>
</feature>
<dbReference type="Pfam" id="PF19493">
    <property type="entry name" value="Trypco1"/>
    <property type="match status" value="1"/>
</dbReference>
<dbReference type="NCBIfam" id="NF041216">
    <property type="entry name" value="CU044_2847_fam"/>
    <property type="match status" value="1"/>
</dbReference>
<proteinExistence type="predicted"/>
<name>A0A1H7G260_STRJI</name>
<evidence type="ECO:0000313" key="4">
    <source>
        <dbReference type="Proteomes" id="UP000183015"/>
    </source>
</evidence>
<dbReference type="OrthoDB" id="4828173at2"/>
<sequence length="182" mass="17696">MSEARKIELPDGTVVWARVSAFDGPGGPGSGAPGPGGPGHGGPGPDRPSEVGARERAARAAEAAADAAAESLQGMAETIKGVAASVHAATEHLAPDEIGVEFGLELSGSPGHLVAMLASGEARMTFKVSLKWCPGASARHAATAATAAAPTAAVPPARPAPTPALDGPAAPAAPDGPRGQAE</sequence>
<evidence type="ECO:0000313" key="3">
    <source>
        <dbReference type="EMBL" id="SEK32269.1"/>
    </source>
</evidence>
<feature type="compositionally biased region" description="Low complexity" evidence="1">
    <location>
        <begin position="163"/>
        <end position="182"/>
    </location>
</feature>
<evidence type="ECO:0000259" key="2">
    <source>
        <dbReference type="Pfam" id="PF19493"/>
    </source>
</evidence>
<dbReference type="Proteomes" id="UP000183015">
    <property type="component" value="Unassembled WGS sequence"/>
</dbReference>